<gene>
    <name evidence="5" type="ORF">MCNF_15070</name>
</gene>
<feature type="compositionally biased region" description="Pro residues" evidence="1">
    <location>
        <begin position="26"/>
        <end position="36"/>
    </location>
</feature>
<dbReference type="OrthoDB" id="4736430at2"/>
<name>A0A7I7XVN0_9MYCO</name>
<evidence type="ECO:0000313" key="5">
    <source>
        <dbReference type="EMBL" id="BBZ32902.1"/>
    </source>
</evidence>
<keyword evidence="2" id="KW-1133">Transmembrane helix</keyword>
<feature type="transmembrane region" description="Helical" evidence="2">
    <location>
        <begin position="79"/>
        <end position="102"/>
    </location>
</feature>
<keyword evidence="2" id="KW-0812">Transmembrane</keyword>
<dbReference type="InterPro" id="IPR026954">
    <property type="entry name" value="PknH-like_Extracell"/>
</dbReference>
<evidence type="ECO:0000259" key="3">
    <source>
        <dbReference type="Pfam" id="PF13828"/>
    </source>
</evidence>
<feature type="region of interest" description="Disordered" evidence="1">
    <location>
        <begin position="108"/>
        <end position="140"/>
    </location>
</feature>
<evidence type="ECO:0000256" key="1">
    <source>
        <dbReference type="SAM" id="MobiDB-lite"/>
    </source>
</evidence>
<feature type="domain" description="DUF4190" evidence="3">
    <location>
        <begin position="44"/>
        <end position="95"/>
    </location>
</feature>
<organism evidence="5 6">
    <name type="scientific">Mycolicibacterium confluentis</name>
    <dbReference type="NCBI Taxonomy" id="28047"/>
    <lineage>
        <taxon>Bacteria</taxon>
        <taxon>Bacillati</taxon>
        <taxon>Actinomycetota</taxon>
        <taxon>Actinomycetes</taxon>
        <taxon>Mycobacteriales</taxon>
        <taxon>Mycobacteriaceae</taxon>
        <taxon>Mycolicibacterium</taxon>
    </lineage>
</organism>
<sequence>MYPQGPDPFGSGPHMGNPFGGYGHHTPPPAYQPPPSKPNTLATLSIVFAFLFAPVGAVLGHVALHQIKQRQQTGRDRALVGLVLSYALTVVAVVALVVWAVLPTEKAPATASPPTATVSAPASTSTTTPTPSTPTPSAVPVTADNITRVLLDGQALSQVLDQDFEETSRQPPQVGGLNDMPNGLASETEATPHECVGATAIAQRSVYHSANVSNFAFQTWWSRQKGSVMLVDQAVIVLASPEEAEGLFADFSQQWTMCKGQTVTTLAGTTPDGDHFVTTATNVRVTDSVLDATVISDHAGGGFTRGNARALGVRGNCIVEVKVSLYGVAPGQDLMSGMDDAGVDVARAMMARIG</sequence>
<evidence type="ECO:0000259" key="4">
    <source>
        <dbReference type="Pfam" id="PF14032"/>
    </source>
</evidence>
<keyword evidence="6" id="KW-1185">Reference proteome</keyword>
<dbReference type="AlphaFoldDB" id="A0A7I7XVN0"/>
<dbReference type="EMBL" id="AP022612">
    <property type="protein sequence ID" value="BBZ32902.1"/>
    <property type="molecule type" value="Genomic_DNA"/>
</dbReference>
<feature type="region of interest" description="Disordered" evidence="1">
    <location>
        <begin position="1"/>
        <end position="36"/>
    </location>
</feature>
<feature type="domain" description="PknH-like extracellular" evidence="4">
    <location>
        <begin position="141"/>
        <end position="352"/>
    </location>
</feature>
<dbReference type="Pfam" id="PF13828">
    <property type="entry name" value="DUF4190"/>
    <property type="match status" value="1"/>
</dbReference>
<dbReference type="Gene3D" id="3.40.1000.70">
    <property type="entry name" value="PknH-like extracellular domain"/>
    <property type="match status" value="1"/>
</dbReference>
<keyword evidence="2" id="KW-0472">Membrane</keyword>
<feature type="region of interest" description="Disordered" evidence="1">
    <location>
        <begin position="164"/>
        <end position="187"/>
    </location>
</feature>
<evidence type="ECO:0008006" key="7">
    <source>
        <dbReference type="Google" id="ProtNLM"/>
    </source>
</evidence>
<evidence type="ECO:0000256" key="2">
    <source>
        <dbReference type="SAM" id="Phobius"/>
    </source>
</evidence>
<reference evidence="5" key="1">
    <citation type="journal article" date="2019" name="Emerg. Microbes Infect.">
        <title>Comprehensive subspecies identification of 175 nontuberculous mycobacteria species based on 7547 genomic profiles.</title>
        <authorList>
            <person name="Matsumoto Y."/>
            <person name="Kinjo T."/>
            <person name="Motooka D."/>
            <person name="Nabeya D."/>
            <person name="Jung N."/>
            <person name="Uechi K."/>
            <person name="Horii T."/>
            <person name="Iida T."/>
            <person name="Fujita J."/>
            <person name="Nakamura S."/>
        </authorList>
    </citation>
    <scope>NUCLEOTIDE SEQUENCE [LARGE SCALE GENOMIC DNA]</scope>
    <source>
        <strain evidence="5">JCM 13671</strain>
    </source>
</reference>
<proteinExistence type="predicted"/>
<dbReference type="InterPro" id="IPR038232">
    <property type="entry name" value="PknH-like_Extracell_sf"/>
</dbReference>
<evidence type="ECO:0000313" key="6">
    <source>
        <dbReference type="Proteomes" id="UP000466931"/>
    </source>
</evidence>
<reference evidence="5" key="2">
    <citation type="submission" date="2020-02" db="EMBL/GenBank/DDBJ databases">
        <authorList>
            <person name="Matsumoto Y."/>
            <person name="Motooka D."/>
            <person name="Nakamura S."/>
        </authorList>
    </citation>
    <scope>NUCLEOTIDE SEQUENCE</scope>
    <source>
        <strain evidence="5">JCM 13671</strain>
    </source>
</reference>
<accession>A0A7I7XVN0</accession>
<protein>
    <recommendedName>
        <fullName evidence="7">Nuclease PIN</fullName>
    </recommendedName>
</protein>
<feature type="transmembrane region" description="Helical" evidence="2">
    <location>
        <begin position="41"/>
        <end position="67"/>
    </location>
</feature>
<dbReference type="RefSeq" id="WP_133057744.1">
    <property type="nucleotide sequence ID" value="NZ_AP022612.1"/>
</dbReference>
<dbReference type="InterPro" id="IPR025241">
    <property type="entry name" value="DUF4190"/>
</dbReference>
<dbReference type="Pfam" id="PF14032">
    <property type="entry name" value="PknH_C"/>
    <property type="match status" value="1"/>
</dbReference>
<dbReference type="Proteomes" id="UP000466931">
    <property type="component" value="Chromosome"/>
</dbReference>